<feature type="compositionally biased region" description="Polar residues" evidence="1">
    <location>
        <begin position="31"/>
        <end position="44"/>
    </location>
</feature>
<evidence type="ECO:0000256" key="1">
    <source>
        <dbReference type="SAM" id="MobiDB-lite"/>
    </source>
</evidence>
<organism evidence="2 3">
    <name type="scientific">Lophiotrema nucula</name>
    <dbReference type="NCBI Taxonomy" id="690887"/>
    <lineage>
        <taxon>Eukaryota</taxon>
        <taxon>Fungi</taxon>
        <taxon>Dikarya</taxon>
        <taxon>Ascomycota</taxon>
        <taxon>Pezizomycotina</taxon>
        <taxon>Dothideomycetes</taxon>
        <taxon>Pleosporomycetidae</taxon>
        <taxon>Pleosporales</taxon>
        <taxon>Lophiotremataceae</taxon>
        <taxon>Lophiotrema</taxon>
    </lineage>
</organism>
<dbReference type="EMBL" id="ML977375">
    <property type="protein sequence ID" value="KAF2105634.1"/>
    <property type="molecule type" value="Genomic_DNA"/>
</dbReference>
<name>A0A6A5YFZ3_9PLEO</name>
<accession>A0A6A5YFZ3</accession>
<protein>
    <submittedName>
        <fullName evidence="2">Uncharacterized protein</fullName>
    </submittedName>
</protein>
<reference evidence="2" key="1">
    <citation type="journal article" date="2020" name="Stud. Mycol.">
        <title>101 Dothideomycetes genomes: a test case for predicting lifestyles and emergence of pathogens.</title>
        <authorList>
            <person name="Haridas S."/>
            <person name="Albert R."/>
            <person name="Binder M."/>
            <person name="Bloem J."/>
            <person name="Labutti K."/>
            <person name="Salamov A."/>
            <person name="Andreopoulos B."/>
            <person name="Baker S."/>
            <person name="Barry K."/>
            <person name="Bills G."/>
            <person name="Bluhm B."/>
            <person name="Cannon C."/>
            <person name="Castanera R."/>
            <person name="Culley D."/>
            <person name="Daum C."/>
            <person name="Ezra D."/>
            <person name="Gonzalez J."/>
            <person name="Henrissat B."/>
            <person name="Kuo A."/>
            <person name="Liang C."/>
            <person name="Lipzen A."/>
            <person name="Lutzoni F."/>
            <person name="Magnuson J."/>
            <person name="Mondo S."/>
            <person name="Nolan M."/>
            <person name="Ohm R."/>
            <person name="Pangilinan J."/>
            <person name="Park H.-J."/>
            <person name="Ramirez L."/>
            <person name="Alfaro M."/>
            <person name="Sun H."/>
            <person name="Tritt A."/>
            <person name="Yoshinaga Y."/>
            <person name="Zwiers L.-H."/>
            <person name="Turgeon B."/>
            <person name="Goodwin S."/>
            <person name="Spatafora J."/>
            <person name="Crous P."/>
            <person name="Grigoriev I."/>
        </authorList>
    </citation>
    <scope>NUCLEOTIDE SEQUENCE</scope>
    <source>
        <strain evidence="2">CBS 627.86</strain>
    </source>
</reference>
<evidence type="ECO:0000313" key="2">
    <source>
        <dbReference type="EMBL" id="KAF2105634.1"/>
    </source>
</evidence>
<proteinExistence type="predicted"/>
<gene>
    <name evidence="2" type="ORF">BDV96DRAFT_608042</name>
</gene>
<feature type="compositionally biased region" description="Basic and acidic residues" evidence="1">
    <location>
        <begin position="15"/>
        <end position="25"/>
    </location>
</feature>
<sequence length="192" mass="22091">MTDDQTTAKSCTLISERKSALERTSEVIPPTSESKPSVEYQQDSEGGASRTELHKNFMREQALIKLARVLKSFYRHEKIVQDLYAKISRETRIYRTFGLIAESSRAEKINKVNTICNEMYQERKAMHADIRKLREVMVSIHLEHQIPEDLKELEEAEDVFTKACVEYARGCSKAKMFLDKVAADCNLKTPDL</sequence>
<keyword evidence="3" id="KW-1185">Reference proteome</keyword>
<dbReference type="Proteomes" id="UP000799770">
    <property type="component" value="Unassembled WGS sequence"/>
</dbReference>
<feature type="region of interest" description="Disordered" evidence="1">
    <location>
        <begin position="1"/>
        <end position="48"/>
    </location>
</feature>
<dbReference type="AlphaFoldDB" id="A0A6A5YFZ3"/>
<evidence type="ECO:0000313" key="3">
    <source>
        <dbReference type="Proteomes" id="UP000799770"/>
    </source>
</evidence>
<feature type="compositionally biased region" description="Polar residues" evidence="1">
    <location>
        <begin position="1"/>
        <end position="13"/>
    </location>
</feature>